<sequence length="218" mass="24129">MPSFPRAPRLFKGAIVLLDSVSFFPKGMVTLQYNPETLRRTLQVQRTGSEGSDRLEALRLTAPPIETIQLEAEIDATDQLEFPGKNPVTVVSGIHPQLAALETIIYPKSREIQQNNVLARSGNLEIVPIEADLSVFVWSINRVVPVRLTEFSITEEAFDTLLNPIRAKVSLGMQVLSTNDLRFDHKGSSLFSVHHKQKEVFANMNLGLNALGAIASLL</sequence>
<evidence type="ECO:0000313" key="2">
    <source>
        <dbReference type="EMBL" id="KIE10720.1"/>
    </source>
</evidence>
<organism evidence="2">
    <name type="scientific">Tolypothrix bouteillei VB521301</name>
    <dbReference type="NCBI Taxonomy" id="1479485"/>
    <lineage>
        <taxon>Bacteria</taxon>
        <taxon>Bacillati</taxon>
        <taxon>Cyanobacteriota</taxon>
        <taxon>Cyanophyceae</taxon>
        <taxon>Nostocales</taxon>
        <taxon>Tolypothrichaceae</taxon>
        <taxon>Tolypothrix</taxon>
    </lineage>
</organism>
<protein>
    <submittedName>
        <fullName evidence="2">Signal peptide protein</fullName>
    </submittedName>
</protein>
<accession>A0A0C1RES3</accession>
<dbReference type="EMBL" id="JHEG04000001">
    <property type="protein sequence ID" value="KAF3886727.1"/>
    <property type="molecule type" value="Genomic_DNA"/>
</dbReference>
<name>A0A0C1RES3_9CYAN</name>
<proteinExistence type="predicted"/>
<keyword evidence="3" id="KW-1185">Reference proteome</keyword>
<reference evidence="2" key="1">
    <citation type="journal article" date="2015" name="Genome Announc.">
        <title>Draft Genome Sequence of Tolypothrix boutellei Strain VB521301.</title>
        <authorList>
            <person name="Chandrababunaidu M.M."/>
            <person name="Singh D."/>
            <person name="Sen D."/>
            <person name="Bhan S."/>
            <person name="Das S."/>
            <person name="Gupta A."/>
            <person name="Adhikary S.P."/>
            <person name="Tripathy S."/>
        </authorList>
    </citation>
    <scope>NUCLEOTIDE SEQUENCE</scope>
    <source>
        <strain evidence="2">VB521301</strain>
    </source>
</reference>
<dbReference type="EMBL" id="JHEG02000048">
    <property type="protein sequence ID" value="KIE10720.1"/>
    <property type="molecule type" value="Genomic_DNA"/>
</dbReference>
<dbReference type="AlphaFoldDB" id="A0A0C1RES3"/>
<comment type="caution">
    <text evidence="2">The sequence shown here is derived from an EMBL/GenBank/DDBJ whole genome shotgun (WGS) entry which is preliminary data.</text>
</comment>
<evidence type="ECO:0000313" key="3">
    <source>
        <dbReference type="Proteomes" id="UP000029738"/>
    </source>
</evidence>
<reference evidence="1" key="2">
    <citation type="submission" date="2019-11" db="EMBL/GenBank/DDBJ databases">
        <title>Improved Assembly of Tolypothrix boutellei genome.</title>
        <authorList>
            <person name="Sarangi A.N."/>
            <person name="Mukherjee M."/>
            <person name="Ghosh S."/>
            <person name="Singh D."/>
            <person name="Das A."/>
            <person name="Kant S."/>
            <person name="Prusty A."/>
            <person name="Tripathy S."/>
        </authorList>
    </citation>
    <scope>NUCLEOTIDE SEQUENCE</scope>
    <source>
        <strain evidence="1">VB521301</strain>
    </source>
</reference>
<evidence type="ECO:0000313" key="1">
    <source>
        <dbReference type="EMBL" id="KAF3886727.1"/>
    </source>
</evidence>
<dbReference type="STRING" id="1479485.DA73_0219690"/>
<dbReference type="RefSeq" id="WP_038077429.1">
    <property type="nucleotide sequence ID" value="NZ_JHEG04000001.1"/>
</dbReference>
<dbReference type="OrthoDB" id="661223at2"/>
<dbReference type="Proteomes" id="UP000029738">
    <property type="component" value="Unassembled WGS sequence"/>
</dbReference>
<gene>
    <name evidence="2" type="ORF">DA73_0219690</name>
    <name evidence="1" type="ORF">DA73_0400015495</name>
</gene>